<protein>
    <submittedName>
        <fullName evidence="2">Uncharacterized protein</fullName>
    </submittedName>
</protein>
<organism evidence="2 3">
    <name type="scientific">Cucumis sativus</name>
    <name type="common">Cucumber</name>
    <dbReference type="NCBI Taxonomy" id="3659"/>
    <lineage>
        <taxon>Eukaryota</taxon>
        <taxon>Viridiplantae</taxon>
        <taxon>Streptophyta</taxon>
        <taxon>Embryophyta</taxon>
        <taxon>Tracheophyta</taxon>
        <taxon>Spermatophyta</taxon>
        <taxon>Magnoliopsida</taxon>
        <taxon>eudicotyledons</taxon>
        <taxon>Gunneridae</taxon>
        <taxon>Pentapetalae</taxon>
        <taxon>rosids</taxon>
        <taxon>fabids</taxon>
        <taxon>Cucurbitales</taxon>
        <taxon>Cucurbitaceae</taxon>
        <taxon>Benincaseae</taxon>
        <taxon>Cucumis</taxon>
    </lineage>
</organism>
<proteinExistence type="predicted"/>
<evidence type="ECO:0000313" key="3">
    <source>
        <dbReference type="Proteomes" id="UP000029981"/>
    </source>
</evidence>
<reference evidence="2 3" key="1">
    <citation type="journal article" date="2009" name="Nat. Genet.">
        <title>The genome of the cucumber, Cucumis sativus L.</title>
        <authorList>
            <person name="Huang S."/>
            <person name="Li R."/>
            <person name="Zhang Z."/>
            <person name="Li L."/>
            <person name="Gu X."/>
            <person name="Fan W."/>
            <person name="Lucas W.J."/>
            <person name="Wang X."/>
            <person name="Xie B."/>
            <person name="Ni P."/>
            <person name="Ren Y."/>
            <person name="Zhu H."/>
            <person name="Li J."/>
            <person name="Lin K."/>
            <person name="Jin W."/>
            <person name="Fei Z."/>
            <person name="Li G."/>
            <person name="Staub J."/>
            <person name="Kilian A."/>
            <person name="van der Vossen E.A."/>
            <person name="Wu Y."/>
            <person name="Guo J."/>
            <person name="He J."/>
            <person name="Jia Z."/>
            <person name="Ren Y."/>
            <person name="Tian G."/>
            <person name="Lu Y."/>
            <person name="Ruan J."/>
            <person name="Qian W."/>
            <person name="Wang M."/>
            <person name="Huang Q."/>
            <person name="Li B."/>
            <person name="Xuan Z."/>
            <person name="Cao J."/>
            <person name="Asan"/>
            <person name="Wu Z."/>
            <person name="Zhang J."/>
            <person name="Cai Q."/>
            <person name="Bai Y."/>
            <person name="Zhao B."/>
            <person name="Han Y."/>
            <person name="Li Y."/>
            <person name="Li X."/>
            <person name="Wang S."/>
            <person name="Shi Q."/>
            <person name="Liu S."/>
            <person name="Cho W.K."/>
            <person name="Kim J.Y."/>
            <person name="Xu Y."/>
            <person name="Heller-Uszynska K."/>
            <person name="Miao H."/>
            <person name="Cheng Z."/>
            <person name="Zhang S."/>
            <person name="Wu J."/>
            <person name="Yang Y."/>
            <person name="Kang H."/>
            <person name="Li M."/>
            <person name="Liang H."/>
            <person name="Ren X."/>
            <person name="Shi Z."/>
            <person name="Wen M."/>
            <person name="Jian M."/>
            <person name="Yang H."/>
            <person name="Zhang G."/>
            <person name="Yang Z."/>
            <person name="Chen R."/>
            <person name="Liu S."/>
            <person name="Li J."/>
            <person name="Ma L."/>
            <person name="Liu H."/>
            <person name="Zhou Y."/>
            <person name="Zhao J."/>
            <person name="Fang X."/>
            <person name="Li G."/>
            <person name="Fang L."/>
            <person name="Li Y."/>
            <person name="Liu D."/>
            <person name="Zheng H."/>
            <person name="Zhang Y."/>
            <person name="Qin N."/>
            <person name="Li Z."/>
            <person name="Yang G."/>
            <person name="Yang S."/>
            <person name="Bolund L."/>
            <person name="Kristiansen K."/>
            <person name="Zheng H."/>
            <person name="Li S."/>
            <person name="Zhang X."/>
            <person name="Yang H."/>
            <person name="Wang J."/>
            <person name="Sun R."/>
            <person name="Zhang B."/>
            <person name="Jiang S."/>
            <person name="Wang J."/>
            <person name="Du Y."/>
            <person name="Li S."/>
        </authorList>
    </citation>
    <scope>NUCLEOTIDE SEQUENCE [LARGE SCALE GENOMIC DNA]</scope>
    <source>
        <strain evidence="3">cv. 9930</strain>
    </source>
</reference>
<dbReference type="Proteomes" id="UP000029981">
    <property type="component" value="Chromosome 3"/>
</dbReference>
<reference evidence="2 3" key="4">
    <citation type="journal article" date="2011" name="BMC Genomics">
        <title>RNA-Seq improves annotation of protein-coding genes in the cucumber genome.</title>
        <authorList>
            <person name="Li Z."/>
            <person name="Zhang Z."/>
            <person name="Yan P."/>
            <person name="Huang S."/>
            <person name="Fei Z."/>
            <person name="Lin K."/>
        </authorList>
    </citation>
    <scope>NUCLEOTIDE SEQUENCE [LARGE SCALE GENOMIC DNA]</scope>
    <source>
        <strain evidence="3">cv. 9930</strain>
    </source>
</reference>
<dbReference type="EMBL" id="CM002924">
    <property type="protein sequence ID" value="KGN55747.1"/>
    <property type="molecule type" value="Genomic_DNA"/>
</dbReference>
<gene>
    <name evidence="2" type="ORF">Csa_3G009530</name>
</gene>
<sequence>MHNIEEVPSGEREAVDEVGMGPRERGKQIHVGVGAKLQVTNLHPHSQNSKLGLNGNGKCLF</sequence>
<evidence type="ECO:0000313" key="2">
    <source>
        <dbReference type="EMBL" id="KGN55747.1"/>
    </source>
</evidence>
<name>A0A0A0L561_CUCSA</name>
<keyword evidence="3" id="KW-1185">Reference proteome</keyword>
<accession>A0A0A0L561</accession>
<reference evidence="2 3" key="3">
    <citation type="journal article" date="2010" name="BMC Genomics">
        <title>Transcriptome sequencing and comparative analysis of cucumber flowers with different sex types.</title>
        <authorList>
            <person name="Guo S."/>
            <person name="Zheng Y."/>
            <person name="Joung J.G."/>
            <person name="Liu S."/>
            <person name="Zhang Z."/>
            <person name="Crasta O.R."/>
            <person name="Sobral B.W."/>
            <person name="Xu Y."/>
            <person name="Huang S."/>
            <person name="Fei Z."/>
        </authorList>
    </citation>
    <scope>NUCLEOTIDE SEQUENCE [LARGE SCALE GENOMIC DNA]</scope>
    <source>
        <strain evidence="3">cv. 9930</strain>
    </source>
</reference>
<dbReference type="Gramene" id="KGN55747">
    <property type="protein sequence ID" value="KGN55747"/>
    <property type="gene ID" value="Csa_3G009530"/>
</dbReference>
<feature type="region of interest" description="Disordered" evidence="1">
    <location>
        <begin position="1"/>
        <end position="26"/>
    </location>
</feature>
<dbReference type="AlphaFoldDB" id="A0A0A0L561"/>
<evidence type="ECO:0000256" key="1">
    <source>
        <dbReference type="SAM" id="MobiDB-lite"/>
    </source>
</evidence>
<reference evidence="2 3" key="2">
    <citation type="journal article" date="2009" name="PLoS ONE">
        <title>An integrated genetic and cytogenetic map of the cucumber genome.</title>
        <authorList>
            <person name="Ren Y."/>
            <person name="Zhang Z."/>
            <person name="Liu J."/>
            <person name="Staub J.E."/>
            <person name="Han Y."/>
            <person name="Cheng Z."/>
            <person name="Li X."/>
            <person name="Lu J."/>
            <person name="Miao H."/>
            <person name="Kang H."/>
            <person name="Xie B."/>
            <person name="Gu X."/>
            <person name="Wang X."/>
            <person name="Du Y."/>
            <person name="Jin W."/>
            <person name="Huang S."/>
        </authorList>
    </citation>
    <scope>NUCLEOTIDE SEQUENCE [LARGE SCALE GENOMIC DNA]</scope>
    <source>
        <strain evidence="3">cv. 9930</strain>
    </source>
</reference>